<feature type="compositionally biased region" description="Gly residues" evidence="1">
    <location>
        <begin position="237"/>
        <end position="247"/>
    </location>
</feature>
<feature type="transmembrane region" description="Helical" evidence="2">
    <location>
        <begin position="128"/>
        <end position="147"/>
    </location>
</feature>
<keyword evidence="4" id="KW-1185">Reference proteome</keyword>
<feature type="region of interest" description="Disordered" evidence="1">
    <location>
        <begin position="1"/>
        <end position="35"/>
    </location>
</feature>
<keyword evidence="2" id="KW-0472">Membrane</keyword>
<feature type="compositionally biased region" description="Low complexity" evidence="1">
    <location>
        <begin position="221"/>
        <end position="236"/>
    </location>
</feature>
<feature type="compositionally biased region" description="Low complexity" evidence="1">
    <location>
        <begin position="194"/>
        <end position="213"/>
    </location>
</feature>
<evidence type="ECO:0000256" key="2">
    <source>
        <dbReference type="SAM" id="Phobius"/>
    </source>
</evidence>
<accession>A0A7I7QZG8</accession>
<feature type="transmembrane region" description="Helical" evidence="2">
    <location>
        <begin position="94"/>
        <end position="116"/>
    </location>
</feature>
<keyword evidence="2" id="KW-1133">Transmembrane helix</keyword>
<evidence type="ECO:0000313" key="3">
    <source>
        <dbReference type="EMBL" id="BBY31741.1"/>
    </source>
</evidence>
<evidence type="ECO:0008006" key="5">
    <source>
        <dbReference type="Google" id="ProtNLM"/>
    </source>
</evidence>
<dbReference type="KEGG" id="msei:MSEDJ_58370"/>
<dbReference type="Pfam" id="PF17270">
    <property type="entry name" value="DUF5336"/>
    <property type="match status" value="1"/>
</dbReference>
<gene>
    <name evidence="3" type="ORF">MSEDJ_58370</name>
</gene>
<feature type="compositionally biased region" description="Low complexity" evidence="1">
    <location>
        <begin position="288"/>
        <end position="311"/>
    </location>
</feature>
<protein>
    <recommendedName>
        <fullName evidence="5">34 kDa antigenic protein</fullName>
    </recommendedName>
</protein>
<evidence type="ECO:0000256" key="1">
    <source>
        <dbReference type="SAM" id="MobiDB-lite"/>
    </source>
</evidence>
<organism evidence="3 4">
    <name type="scientific">Mycolicibacterium sediminis</name>
    <dbReference type="NCBI Taxonomy" id="1286180"/>
    <lineage>
        <taxon>Bacteria</taxon>
        <taxon>Bacillati</taxon>
        <taxon>Actinomycetota</taxon>
        <taxon>Actinomycetes</taxon>
        <taxon>Mycobacteriales</taxon>
        <taxon>Mycobacteriaceae</taxon>
        <taxon>Mycolicibacterium</taxon>
    </lineage>
</organism>
<feature type="transmembrane region" description="Helical" evidence="2">
    <location>
        <begin position="43"/>
        <end position="74"/>
    </location>
</feature>
<sequence>MSYPSGNPGYPPPAAPTTQFAAPTQQFAKQPEPGQPSDSKLPLFLSIGIAVLGLAAYLASFGPIFVVDISGAIAQFPGIPQESLDIPSQKVNGGAFLTSGGGTAIIAILLGALIAGVGALPRQKPRRAIVAVLSVFGFLVILLQLVGPANNNSAGWALITITVLAFLQAAASIANLLLDAGVITAPEPKPKYDQQPYGGYAPPQYYGQQPGQPGQQGGPHQGQPQQQRPGYAPQYGYGNGPSTGGFPGSAPQSGPHGGPPTPPTGFPAYGQPQPPGNSDNTGPQAQVQPSPGQPTQQPQQSPSQQASPPPS</sequence>
<dbReference type="AlphaFoldDB" id="A0A7I7QZG8"/>
<keyword evidence="2" id="KW-0812">Transmembrane</keyword>
<name>A0A7I7QZG8_9MYCO</name>
<evidence type="ECO:0000313" key="4">
    <source>
        <dbReference type="Proteomes" id="UP000467193"/>
    </source>
</evidence>
<feature type="transmembrane region" description="Helical" evidence="2">
    <location>
        <begin position="153"/>
        <end position="178"/>
    </location>
</feature>
<feature type="region of interest" description="Disordered" evidence="1">
    <location>
        <begin position="187"/>
        <end position="311"/>
    </location>
</feature>
<dbReference type="EMBL" id="AP022588">
    <property type="protein sequence ID" value="BBY31741.1"/>
    <property type="molecule type" value="Genomic_DNA"/>
</dbReference>
<dbReference type="InterPro" id="IPR035166">
    <property type="entry name" value="DUF5336"/>
</dbReference>
<feature type="compositionally biased region" description="Low complexity" evidence="1">
    <location>
        <begin position="16"/>
        <end position="28"/>
    </location>
</feature>
<feature type="compositionally biased region" description="Polar residues" evidence="1">
    <location>
        <begin position="276"/>
        <end position="287"/>
    </location>
</feature>
<reference evidence="3 4" key="1">
    <citation type="journal article" date="2019" name="Emerg. Microbes Infect.">
        <title>Comprehensive subspecies identification of 175 nontuberculous mycobacteria species based on 7547 genomic profiles.</title>
        <authorList>
            <person name="Matsumoto Y."/>
            <person name="Kinjo T."/>
            <person name="Motooka D."/>
            <person name="Nabeya D."/>
            <person name="Jung N."/>
            <person name="Uechi K."/>
            <person name="Horii T."/>
            <person name="Iida T."/>
            <person name="Fujita J."/>
            <person name="Nakamura S."/>
        </authorList>
    </citation>
    <scope>NUCLEOTIDE SEQUENCE [LARGE SCALE GENOMIC DNA]</scope>
    <source>
        <strain evidence="3 4">JCM 17899</strain>
    </source>
</reference>
<dbReference type="Proteomes" id="UP000467193">
    <property type="component" value="Chromosome"/>
</dbReference>
<dbReference type="RefSeq" id="WP_163801176.1">
    <property type="nucleotide sequence ID" value="NZ_AP022588.1"/>
</dbReference>
<proteinExistence type="predicted"/>